<feature type="transmembrane region" description="Helical" evidence="1">
    <location>
        <begin position="99"/>
        <end position="118"/>
    </location>
</feature>
<comment type="caution">
    <text evidence="2">The sequence shown here is derived from an EMBL/GenBank/DDBJ whole genome shotgun (WGS) entry which is preliminary data.</text>
</comment>
<evidence type="ECO:0000256" key="1">
    <source>
        <dbReference type="SAM" id="Phobius"/>
    </source>
</evidence>
<dbReference type="EMBL" id="NOZQ01000226">
    <property type="protein sequence ID" value="OYD13676.1"/>
    <property type="molecule type" value="Genomic_DNA"/>
</dbReference>
<keyword evidence="1" id="KW-0812">Transmembrane</keyword>
<proteinExistence type="predicted"/>
<organism evidence="2 3">
    <name type="scientific">candidate division WOR-3 bacterium JGI_Cruoil_03_44_89</name>
    <dbReference type="NCBI Taxonomy" id="1973748"/>
    <lineage>
        <taxon>Bacteria</taxon>
        <taxon>Bacteria division WOR-3</taxon>
    </lineage>
</organism>
<gene>
    <name evidence="2" type="ORF">CH333_10495</name>
</gene>
<dbReference type="AlphaFoldDB" id="A0A235BNB6"/>
<dbReference type="Proteomes" id="UP000215215">
    <property type="component" value="Unassembled WGS sequence"/>
</dbReference>
<accession>A0A235BNB6</accession>
<name>A0A235BNB6_UNCW3</name>
<feature type="transmembrane region" description="Helical" evidence="1">
    <location>
        <begin position="61"/>
        <end position="79"/>
    </location>
</feature>
<keyword evidence="1" id="KW-1133">Transmembrane helix</keyword>
<sequence length="119" mass="12712">MEFLLLGGMILLMGLTAKVKMFKEANKALIGLKLPVGIVIFVVGLVLLTTGGTYIRVSSRATLVFPGIMGLVAGVFLLFDLFKLIPQAQESIDRVTNTINAFQVPVGIVTIIAALTGMF</sequence>
<reference evidence="2 3" key="1">
    <citation type="submission" date="2017-07" db="EMBL/GenBank/DDBJ databases">
        <title>Recovery of genomes from metagenomes via a dereplication, aggregation, and scoring strategy.</title>
        <authorList>
            <person name="Sieber C.M."/>
            <person name="Probst A.J."/>
            <person name="Sharrar A."/>
            <person name="Thomas B.C."/>
            <person name="Hess M."/>
            <person name="Tringe S.G."/>
            <person name="Banfield J.F."/>
        </authorList>
    </citation>
    <scope>NUCLEOTIDE SEQUENCE [LARGE SCALE GENOMIC DNA]</scope>
    <source>
        <strain evidence="2">JGI_Cruoil_03_44_89</strain>
    </source>
</reference>
<protein>
    <submittedName>
        <fullName evidence="2">Uncharacterized protein</fullName>
    </submittedName>
</protein>
<evidence type="ECO:0000313" key="3">
    <source>
        <dbReference type="Proteomes" id="UP000215215"/>
    </source>
</evidence>
<feature type="transmembrane region" description="Helical" evidence="1">
    <location>
        <begin position="28"/>
        <end position="49"/>
    </location>
</feature>
<keyword evidence="1" id="KW-0472">Membrane</keyword>
<evidence type="ECO:0000313" key="2">
    <source>
        <dbReference type="EMBL" id="OYD13676.1"/>
    </source>
</evidence>